<evidence type="ECO:0000256" key="2">
    <source>
        <dbReference type="ARBA" id="ARBA00022473"/>
    </source>
</evidence>
<dbReference type="InterPro" id="IPR040353">
    <property type="entry name" value="FLX/FLX-like"/>
</dbReference>
<keyword evidence="4 6" id="KW-0175">Coiled coil</keyword>
<evidence type="ECO:0000313" key="7">
    <source>
        <dbReference type="EMBL" id="VVW37143.1"/>
    </source>
</evidence>
<comment type="similarity">
    <text evidence="1">Belongs to the FLX family.</text>
</comment>
<proteinExistence type="inferred from homology"/>
<feature type="coiled-coil region" evidence="6">
    <location>
        <begin position="74"/>
        <end position="178"/>
    </location>
</feature>
<keyword evidence="2" id="KW-0217">Developmental protein</keyword>
<evidence type="ECO:0000256" key="3">
    <source>
        <dbReference type="ARBA" id="ARBA00022782"/>
    </source>
</evidence>
<dbReference type="PANTHER" id="PTHR33405">
    <property type="entry name" value="PROTEIN FLX-LIKE 2"/>
    <property type="match status" value="1"/>
</dbReference>
<keyword evidence="3" id="KW-0221">Differentiation</keyword>
<gene>
    <name evidence="7" type="ORF">NYM_LOCUS19399</name>
</gene>
<dbReference type="EMBL" id="LR721783">
    <property type="protein sequence ID" value="VVW37143.1"/>
    <property type="molecule type" value="Genomic_DNA"/>
</dbReference>
<evidence type="ECO:0000256" key="1">
    <source>
        <dbReference type="ARBA" id="ARBA00005405"/>
    </source>
</evidence>
<dbReference type="GO" id="GO:0030154">
    <property type="term" value="P:cell differentiation"/>
    <property type="evidence" value="ECO:0007669"/>
    <property type="project" value="UniProtKB-KW"/>
</dbReference>
<reference evidence="7" key="1">
    <citation type="submission" date="2019-09" db="EMBL/GenBank/DDBJ databases">
        <authorList>
            <person name="Zhang L."/>
        </authorList>
    </citation>
    <scope>NUCLEOTIDE SEQUENCE</scope>
</reference>
<dbReference type="Gramene" id="NC5G0100290.1">
    <property type="protein sequence ID" value="NC5G0100290.1:cds"/>
    <property type="gene ID" value="NC5G0100290"/>
</dbReference>
<evidence type="ECO:0000256" key="6">
    <source>
        <dbReference type="SAM" id="Coils"/>
    </source>
</evidence>
<evidence type="ECO:0000256" key="5">
    <source>
        <dbReference type="ARBA" id="ARBA00023089"/>
    </source>
</evidence>
<accession>A0A5K1DLQ4</accession>
<protein>
    <submittedName>
        <fullName evidence="7">Uncharacterized protein</fullName>
    </submittedName>
</protein>
<dbReference type="PANTHER" id="PTHR33405:SF17">
    <property type="entry name" value="PROTEIN FLC EXPRESSOR"/>
    <property type="match status" value="1"/>
</dbReference>
<name>A0A5K1DLQ4_9MAGN</name>
<dbReference type="AlphaFoldDB" id="A0A5K1DLQ4"/>
<sequence>MAGRSRVPPMVGLTGREFPVVVAATRPGVPLPILVEEIPPAPGRSLRPVAAAAALAEERLAAQHREIQALLLDNQRLAATHVALKQELSAAQQELRRASHLAAASRVEGEARSQELFEKTIGMEAELRALDNLRAEMQQVRADVQKLRSSRQELDAQADRLTQDLARARADVQQVSALRAEVETMHQELQRGR</sequence>
<organism evidence="7">
    <name type="scientific">Nymphaea colorata</name>
    <name type="common">pocket water lily</name>
    <dbReference type="NCBI Taxonomy" id="210225"/>
    <lineage>
        <taxon>Eukaryota</taxon>
        <taxon>Viridiplantae</taxon>
        <taxon>Streptophyta</taxon>
        <taxon>Embryophyta</taxon>
        <taxon>Tracheophyta</taxon>
        <taxon>Spermatophyta</taxon>
        <taxon>Magnoliopsida</taxon>
        <taxon>Nymphaeales</taxon>
        <taxon>Nymphaeaceae</taxon>
        <taxon>Nymphaea</taxon>
    </lineage>
</organism>
<dbReference type="GO" id="GO:0009908">
    <property type="term" value="P:flower development"/>
    <property type="evidence" value="ECO:0007669"/>
    <property type="project" value="UniProtKB-KW"/>
</dbReference>
<evidence type="ECO:0000256" key="4">
    <source>
        <dbReference type="ARBA" id="ARBA00023054"/>
    </source>
</evidence>
<keyword evidence="5" id="KW-0287">Flowering</keyword>